<accession>A0A1S3IJW9</accession>
<dbReference type="GO" id="GO:0019887">
    <property type="term" value="F:protein kinase regulator activity"/>
    <property type="evidence" value="ECO:0007669"/>
    <property type="project" value="UniProtKB-ARBA"/>
</dbReference>
<dbReference type="OrthoDB" id="285802at2759"/>
<sequence length="300" mass="34555">MEKQKEWWLNPLADDIHTFFLAQEKNIPLFKAQSPQLHLRRFLVDWLAVVCDQVEICLTARHLAVYFMDYFMDNYDIDETQLHLVAIGCLLVASKYEEQESKIPRAVQLNKFVSNCQGGYPLHMYLQMELTLLQFFHWNVSMTTAAHLIDYYMKFSVEETDYHGDRLILCLAKAQEYVLKYANYFLEISLQDYKFRYSLPSNVASACIAASRICLHLSPTWTVHLQKVTGYCLEKIMPCVELMLKAHQVDELAMNNPRLDGSASDKTSVVLNSPHNKSVCSLSSNASTPSPYMMQVRPAS</sequence>
<evidence type="ECO:0000256" key="3">
    <source>
        <dbReference type="ARBA" id="ARBA00023306"/>
    </source>
</evidence>
<feature type="domain" description="Cyclin-like" evidence="5">
    <location>
        <begin position="45"/>
        <end position="134"/>
    </location>
</feature>
<dbReference type="InterPro" id="IPR039361">
    <property type="entry name" value="Cyclin"/>
</dbReference>
<name>A0A1S3IJW9_LINAN</name>
<dbReference type="KEGG" id="lak:106164448"/>
<dbReference type="Gene3D" id="1.10.472.10">
    <property type="entry name" value="Cyclin-like"/>
    <property type="match status" value="2"/>
</dbReference>
<dbReference type="RefSeq" id="XP_013397814.1">
    <property type="nucleotide sequence ID" value="XM_013542360.1"/>
</dbReference>
<feature type="domain" description="Cyclin C-terminal" evidence="6">
    <location>
        <begin position="143"/>
        <end position="292"/>
    </location>
</feature>
<dbReference type="SMART" id="SM00385">
    <property type="entry name" value="CYCLIN"/>
    <property type="match status" value="2"/>
</dbReference>
<feature type="domain" description="Cyclin-like" evidence="5">
    <location>
        <begin position="166"/>
        <end position="245"/>
    </location>
</feature>
<dbReference type="CDD" id="cd20528">
    <property type="entry name" value="CYCLIN_CCNJ-like_rpt1"/>
    <property type="match status" value="1"/>
</dbReference>
<dbReference type="InParanoid" id="A0A1S3IJW9"/>
<dbReference type="Pfam" id="PF02984">
    <property type="entry name" value="Cyclin_C"/>
    <property type="match status" value="1"/>
</dbReference>
<dbReference type="Pfam" id="PF00134">
    <property type="entry name" value="Cyclin_N"/>
    <property type="match status" value="1"/>
</dbReference>
<dbReference type="AlphaFoldDB" id="A0A1S3IJW9"/>
<keyword evidence="7" id="KW-1185">Reference proteome</keyword>
<dbReference type="GeneID" id="106164448"/>
<dbReference type="GO" id="GO:0051301">
    <property type="term" value="P:cell division"/>
    <property type="evidence" value="ECO:0007669"/>
    <property type="project" value="UniProtKB-KW"/>
</dbReference>
<proteinExistence type="inferred from homology"/>
<evidence type="ECO:0000313" key="8">
    <source>
        <dbReference type="RefSeq" id="XP_013397814.1"/>
    </source>
</evidence>
<dbReference type="InterPro" id="IPR004367">
    <property type="entry name" value="Cyclin_C-dom"/>
</dbReference>
<dbReference type="InterPro" id="IPR006671">
    <property type="entry name" value="Cyclin_N"/>
</dbReference>
<dbReference type="SUPFAM" id="SSF47954">
    <property type="entry name" value="Cyclin-like"/>
    <property type="match status" value="2"/>
</dbReference>
<keyword evidence="1" id="KW-0132">Cell division</keyword>
<comment type="similarity">
    <text evidence="4">Belongs to the cyclin family.</text>
</comment>
<dbReference type="STRING" id="7574.A0A1S3IJW9"/>
<evidence type="ECO:0000259" key="6">
    <source>
        <dbReference type="SMART" id="SM01332"/>
    </source>
</evidence>
<dbReference type="PANTHER" id="PTHR10177">
    <property type="entry name" value="CYCLINS"/>
    <property type="match status" value="1"/>
</dbReference>
<dbReference type="FunFam" id="1.10.472.10:FF:000010">
    <property type="entry name" value="G1/S-specific cyclin Cln1"/>
    <property type="match status" value="1"/>
</dbReference>
<dbReference type="CDD" id="cd20529">
    <property type="entry name" value="CYCLIN_CCNJ-like_rpt2"/>
    <property type="match status" value="1"/>
</dbReference>
<evidence type="ECO:0000256" key="4">
    <source>
        <dbReference type="RuleBase" id="RU000383"/>
    </source>
</evidence>
<dbReference type="FunCoup" id="A0A1S3IJW9">
    <property type="interactions" value="283"/>
</dbReference>
<dbReference type="Proteomes" id="UP000085678">
    <property type="component" value="Unplaced"/>
</dbReference>
<dbReference type="OMA" id="VSMHYTC"/>
<dbReference type="InterPro" id="IPR013763">
    <property type="entry name" value="Cyclin-like_dom"/>
</dbReference>
<evidence type="ECO:0000256" key="2">
    <source>
        <dbReference type="ARBA" id="ARBA00023127"/>
    </source>
</evidence>
<evidence type="ECO:0000313" key="7">
    <source>
        <dbReference type="Proteomes" id="UP000085678"/>
    </source>
</evidence>
<reference evidence="8" key="1">
    <citation type="submission" date="2025-08" db="UniProtKB">
        <authorList>
            <consortium name="RefSeq"/>
        </authorList>
    </citation>
    <scope>IDENTIFICATION</scope>
    <source>
        <tissue evidence="8">Gonads</tissue>
    </source>
</reference>
<dbReference type="InterPro" id="IPR036915">
    <property type="entry name" value="Cyclin-like_sf"/>
</dbReference>
<organism evidence="7 8">
    <name type="scientific">Lingula anatina</name>
    <name type="common">Brachiopod</name>
    <name type="synonym">Lingula unguis</name>
    <dbReference type="NCBI Taxonomy" id="7574"/>
    <lineage>
        <taxon>Eukaryota</taxon>
        <taxon>Metazoa</taxon>
        <taxon>Spiralia</taxon>
        <taxon>Lophotrochozoa</taxon>
        <taxon>Brachiopoda</taxon>
        <taxon>Linguliformea</taxon>
        <taxon>Lingulata</taxon>
        <taxon>Lingulida</taxon>
        <taxon>Linguloidea</taxon>
        <taxon>Lingulidae</taxon>
        <taxon>Lingula</taxon>
    </lineage>
</organism>
<dbReference type="SMART" id="SM01332">
    <property type="entry name" value="Cyclin_C"/>
    <property type="match status" value="1"/>
</dbReference>
<evidence type="ECO:0000256" key="1">
    <source>
        <dbReference type="ARBA" id="ARBA00022618"/>
    </source>
</evidence>
<dbReference type="GO" id="GO:0051726">
    <property type="term" value="P:regulation of cell cycle"/>
    <property type="evidence" value="ECO:0007669"/>
    <property type="project" value="UniProtKB-ARBA"/>
</dbReference>
<keyword evidence="3" id="KW-0131">Cell cycle</keyword>
<keyword evidence="2 4" id="KW-0195">Cyclin</keyword>
<protein>
    <submittedName>
        <fullName evidence="8">Cyclin-J</fullName>
    </submittedName>
</protein>
<gene>
    <name evidence="8" type="primary">LOC106164448</name>
</gene>
<evidence type="ECO:0000259" key="5">
    <source>
        <dbReference type="SMART" id="SM00385"/>
    </source>
</evidence>